<reference evidence="1" key="1">
    <citation type="submission" date="2021-01" db="EMBL/GenBank/DDBJ databases">
        <title>Whole genome shotgun sequence of Rhizocola hellebori NBRC 109834.</title>
        <authorList>
            <person name="Komaki H."/>
            <person name="Tamura T."/>
        </authorList>
    </citation>
    <scope>NUCLEOTIDE SEQUENCE</scope>
    <source>
        <strain evidence="1">NBRC 109834</strain>
    </source>
</reference>
<sequence>MTEPAKNPEPLIVTVTATITDGQVVRWFTSEFSAKRVNSIVSASRNGVHIDAWLHEIPEGLLDKARDAWHALQRREDVKHLATHYSRFLSDDLVPIQPARD</sequence>
<gene>
    <name evidence="1" type="ORF">Rhe02_55410</name>
</gene>
<comment type="caution">
    <text evidence="1">The sequence shown here is derived from an EMBL/GenBank/DDBJ whole genome shotgun (WGS) entry which is preliminary data.</text>
</comment>
<dbReference type="Proteomes" id="UP000612899">
    <property type="component" value="Unassembled WGS sequence"/>
</dbReference>
<evidence type="ECO:0000313" key="1">
    <source>
        <dbReference type="EMBL" id="GIH07474.1"/>
    </source>
</evidence>
<dbReference type="RefSeq" id="WP_203911266.1">
    <property type="nucleotide sequence ID" value="NZ_BONY01000037.1"/>
</dbReference>
<dbReference type="EMBL" id="BONY01000037">
    <property type="protein sequence ID" value="GIH07474.1"/>
    <property type="molecule type" value="Genomic_DNA"/>
</dbReference>
<accession>A0A8J3QCV7</accession>
<dbReference type="AlphaFoldDB" id="A0A8J3QCV7"/>
<proteinExistence type="predicted"/>
<protein>
    <submittedName>
        <fullName evidence="1">Uncharacterized protein</fullName>
    </submittedName>
</protein>
<evidence type="ECO:0000313" key="2">
    <source>
        <dbReference type="Proteomes" id="UP000612899"/>
    </source>
</evidence>
<name>A0A8J3QCV7_9ACTN</name>
<keyword evidence="2" id="KW-1185">Reference proteome</keyword>
<organism evidence="1 2">
    <name type="scientific">Rhizocola hellebori</name>
    <dbReference type="NCBI Taxonomy" id="1392758"/>
    <lineage>
        <taxon>Bacteria</taxon>
        <taxon>Bacillati</taxon>
        <taxon>Actinomycetota</taxon>
        <taxon>Actinomycetes</taxon>
        <taxon>Micromonosporales</taxon>
        <taxon>Micromonosporaceae</taxon>
        <taxon>Rhizocola</taxon>
    </lineage>
</organism>